<keyword evidence="3" id="KW-0813">Transport</keyword>
<dbReference type="InterPro" id="IPR000540">
    <property type="entry name" value="Flag_MotA_CS"/>
</dbReference>
<keyword evidence="9 12" id="KW-1133">Transmembrane helix</keyword>
<evidence type="ECO:0000256" key="8">
    <source>
        <dbReference type="ARBA" id="ARBA00022781"/>
    </source>
</evidence>
<accession>A0A1F6CCB9</accession>
<dbReference type="Pfam" id="PF20560">
    <property type="entry name" value="MotA_N"/>
    <property type="match status" value="1"/>
</dbReference>
<evidence type="ECO:0000259" key="13">
    <source>
        <dbReference type="Pfam" id="PF01618"/>
    </source>
</evidence>
<reference evidence="15 16" key="1">
    <citation type="journal article" date="2016" name="Nat. Commun.">
        <title>Thousands of microbial genomes shed light on interconnected biogeochemical processes in an aquifer system.</title>
        <authorList>
            <person name="Anantharaman K."/>
            <person name="Brown C.T."/>
            <person name="Hug L.A."/>
            <person name="Sharon I."/>
            <person name="Castelle C.J."/>
            <person name="Probst A.J."/>
            <person name="Thomas B.C."/>
            <person name="Singh A."/>
            <person name="Wilkins M.J."/>
            <person name="Karaoz U."/>
            <person name="Brodie E.L."/>
            <person name="Williams K.H."/>
            <person name="Hubbard S.S."/>
            <person name="Banfield J.F."/>
        </authorList>
    </citation>
    <scope>NUCLEOTIDE SEQUENCE [LARGE SCALE GENOMIC DNA]</scope>
    <source>
        <strain evidence="16">RIFCSPLOWO2_12_FULL_64_10</strain>
    </source>
</reference>
<name>A0A1F6CCB9_HANXR</name>
<comment type="similarity">
    <text evidence="2">Belongs to the MotA family.</text>
</comment>
<evidence type="ECO:0000256" key="7">
    <source>
        <dbReference type="ARBA" id="ARBA00022779"/>
    </source>
</evidence>
<evidence type="ECO:0000256" key="1">
    <source>
        <dbReference type="ARBA" id="ARBA00004651"/>
    </source>
</evidence>
<keyword evidence="7" id="KW-0283">Flagellar rotation</keyword>
<keyword evidence="10" id="KW-0406">Ion transport</keyword>
<evidence type="ECO:0000313" key="15">
    <source>
        <dbReference type="EMBL" id="OGG46834.1"/>
    </source>
</evidence>
<feature type="domain" description="Motility protein A N-terminal" evidence="14">
    <location>
        <begin position="7"/>
        <end position="72"/>
    </location>
</feature>
<dbReference type="InterPro" id="IPR047055">
    <property type="entry name" value="MotA-like"/>
</dbReference>
<dbReference type="GO" id="GO:1902600">
    <property type="term" value="P:proton transmembrane transport"/>
    <property type="evidence" value="ECO:0007669"/>
    <property type="project" value="UniProtKB-KW"/>
</dbReference>
<dbReference type="GO" id="GO:0005886">
    <property type="term" value="C:plasma membrane"/>
    <property type="evidence" value="ECO:0007669"/>
    <property type="project" value="UniProtKB-SubCell"/>
</dbReference>
<dbReference type="InterPro" id="IPR002898">
    <property type="entry name" value="MotA_ExbB_proton_chnl"/>
</dbReference>
<evidence type="ECO:0000313" key="16">
    <source>
        <dbReference type="Proteomes" id="UP000178606"/>
    </source>
</evidence>
<dbReference type="Pfam" id="PF01618">
    <property type="entry name" value="MotA_ExbB"/>
    <property type="match status" value="1"/>
</dbReference>
<feature type="transmembrane region" description="Helical" evidence="12">
    <location>
        <begin position="28"/>
        <end position="49"/>
    </location>
</feature>
<comment type="subcellular location">
    <subcellularLocation>
        <location evidence="1">Cell membrane</location>
        <topology evidence="1">Multi-pass membrane protein</topology>
    </subcellularLocation>
</comment>
<dbReference type="GO" id="GO:0006935">
    <property type="term" value="P:chemotaxis"/>
    <property type="evidence" value="ECO:0007669"/>
    <property type="project" value="UniProtKB-KW"/>
</dbReference>
<keyword evidence="11 12" id="KW-0472">Membrane</keyword>
<sequence length="262" mass="28164">MDFGLLFGLMLGFAAIFGSFLLEGGTLGALIQAPAMIIVFGGTMATAMIGNPTSRFLSLPTFFKVALFDPDLSPVKLIGDMIHLAELARREGILTLEAHLANMKSPFVQRGLKLAIDGVEPEQVQKIMEGEMEMMTERHLAAAKMFSQMGAYSPTMGIIGTVMGLIATLASAGGDPTELIHHIGAAFIATLWGVFAANIVWLPVGDKLKSRHAEEEHFLRIAMIAVFEIQSGTNPSMLQQQLLSLLPPAERKEEGAVEARAA</sequence>
<dbReference type="AlphaFoldDB" id="A0A1F6CCB9"/>
<evidence type="ECO:0000256" key="3">
    <source>
        <dbReference type="ARBA" id="ARBA00022448"/>
    </source>
</evidence>
<keyword evidence="4" id="KW-1003">Cell membrane</keyword>
<proteinExistence type="inferred from homology"/>
<organism evidence="15 16">
    <name type="scientific">Handelsmanbacteria sp. (strain RIFCSPLOWO2_12_FULL_64_10)</name>
    <dbReference type="NCBI Taxonomy" id="1817868"/>
    <lineage>
        <taxon>Bacteria</taxon>
        <taxon>Candidatus Handelsmaniibacteriota</taxon>
    </lineage>
</organism>
<feature type="domain" description="MotA/TolQ/ExbB proton channel" evidence="13">
    <location>
        <begin position="102"/>
        <end position="217"/>
    </location>
</feature>
<dbReference type="GO" id="GO:0071978">
    <property type="term" value="P:bacterial-type flagellum-dependent swarming motility"/>
    <property type="evidence" value="ECO:0007669"/>
    <property type="project" value="InterPro"/>
</dbReference>
<evidence type="ECO:0000256" key="11">
    <source>
        <dbReference type="ARBA" id="ARBA00023136"/>
    </source>
</evidence>
<comment type="caution">
    <text evidence="15">The sequence shown here is derived from an EMBL/GenBank/DDBJ whole genome shotgun (WGS) entry which is preliminary data.</text>
</comment>
<evidence type="ECO:0000256" key="4">
    <source>
        <dbReference type="ARBA" id="ARBA00022475"/>
    </source>
</evidence>
<gene>
    <name evidence="15" type="ORF">A3F84_03575</name>
</gene>
<dbReference type="PROSITE" id="PS01307">
    <property type="entry name" value="MOTA"/>
    <property type="match status" value="1"/>
</dbReference>
<evidence type="ECO:0000256" key="10">
    <source>
        <dbReference type="ARBA" id="ARBA00023065"/>
    </source>
</evidence>
<dbReference type="Proteomes" id="UP000178606">
    <property type="component" value="Unassembled WGS sequence"/>
</dbReference>
<protein>
    <submittedName>
        <fullName evidence="15">Uncharacterized protein</fullName>
    </submittedName>
</protein>
<feature type="transmembrane region" description="Helical" evidence="12">
    <location>
        <begin position="151"/>
        <end position="173"/>
    </location>
</feature>
<evidence type="ECO:0000256" key="5">
    <source>
        <dbReference type="ARBA" id="ARBA00022500"/>
    </source>
</evidence>
<evidence type="ECO:0000256" key="12">
    <source>
        <dbReference type="SAM" id="Phobius"/>
    </source>
</evidence>
<dbReference type="PANTHER" id="PTHR30433">
    <property type="entry name" value="CHEMOTAXIS PROTEIN MOTA"/>
    <property type="match status" value="1"/>
</dbReference>
<evidence type="ECO:0000259" key="14">
    <source>
        <dbReference type="Pfam" id="PF20560"/>
    </source>
</evidence>
<dbReference type="EMBL" id="MFKF01000283">
    <property type="protein sequence ID" value="OGG46834.1"/>
    <property type="molecule type" value="Genomic_DNA"/>
</dbReference>
<dbReference type="InterPro" id="IPR046786">
    <property type="entry name" value="MotA_N"/>
</dbReference>
<evidence type="ECO:0000256" key="2">
    <source>
        <dbReference type="ARBA" id="ARBA00008038"/>
    </source>
</evidence>
<evidence type="ECO:0000256" key="6">
    <source>
        <dbReference type="ARBA" id="ARBA00022692"/>
    </source>
</evidence>
<keyword evidence="5" id="KW-0145">Chemotaxis</keyword>
<keyword evidence="8" id="KW-0375">Hydrogen ion transport</keyword>
<keyword evidence="6 12" id="KW-0812">Transmembrane</keyword>
<feature type="transmembrane region" description="Helical" evidence="12">
    <location>
        <begin position="179"/>
        <end position="202"/>
    </location>
</feature>
<evidence type="ECO:0000256" key="9">
    <source>
        <dbReference type="ARBA" id="ARBA00022989"/>
    </source>
</evidence>